<protein>
    <submittedName>
        <fullName evidence="1">Uncharacterized protein</fullName>
    </submittedName>
</protein>
<gene>
    <name evidence="1" type="ORF">M9B40_01445</name>
</gene>
<organism evidence="1 2">
    <name type="scientific">SAR86 cluster bacterium</name>
    <dbReference type="NCBI Taxonomy" id="2030880"/>
    <lineage>
        <taxon>Bacteria</taxon>
        <taxon>Pseudomonadati</taxon>
        <taxon>Pseudomonadota</taxon>
        <taxon>Gammaproteobacteria</taxon>
        <taxon>SAR86 cluster</taxon>
    </lineage>
</organism>
<accession>A0A9Q8X4G1</accession>
<dbReference type="Proteomes" id="UP001056381">
    <property type="component" value="Chromosome"/>
</dbReference>
<keyword evidence="2" id="KW-1185">Reference proteome</keyword>
<sequence length="75" mass="8345">MKNLFINPVKFLIILGLSFTIEAKSEFCRGFEEGYRMVKGDMVIVPICPIPPITPIGSTPYREGLKAGIERAENS</sequence>
<dbReference type="AlphaFoldDB" id="A0A9Q8X4G1"/>
<dbReference type="EMBL" id="CP097966">
    <property type="protein sequence ID" value="URQ63451.1"/>
    <property type="molecule type" value="Genomic_DNA"/>
</dbReference>
<name>A0A9Q8X4G1_9GAMM</name>
<reference evidence="1" key="1">
    <citation type="submission" date="2022-05" db="EMBL/GenBank/DDBJ databases">
        <title>Single-amplified genomics reveal most streamlined microbe among free-living bacteria.</title>
        <authorList>
            <person name="Roda-Garcia J."/>
            <person name="Haro-Moreno J.M."/>
            <person name="Rodriguez-Valera F."/>
            <person name="Almagro-Moreno S."/>
            <person name="Lopez-Perez M."/>
        </authorList>
    </citation>
    <scope>NUCLEOTIDE SEQUENCE</scope>
    <source>
        <strain evidence="1">TMED112-D2-2</strain>
    </source>
</reference>
<proteinExistence type="predicted"/>
<evidence type="ECO:0000313" key="1">
    <source>
        <dbReference type="EMBL" id="URQ63451.1"/>
    </source>
</evidence>
<evidence type="ECO:0000313" key="2">
    <source>
        <dbReference type="Proteomes" id="UP001056381"/>
    </source>
</evidence>